<evidence type="ECO:0000256" key="1">
    <source>
        <dbReference type="SAM" id="Phobius"/>
    </source>
</evidence>
<organism evidence="2 3">
    <name type="scientific">Bifidobacterium callitrichidarum</name>
    <dbReference type="NCBI Taxonomy" id="2052941"/>
    <lineage>
        <taxon>Bacteria</taxon>
        <taxon>Bacillati</taxon>
        <taxon>Actinomycetota</taxon>
        <taxon>Actinomycetes</taxon>
        <taxon>Bifidobacteriales</taxon>
        <taxon>Bifidobacteriaceae</taxon>
        <taxon>Bifidobacterium</taxon>
    </lineage>
</organism>
<dbReference type="RefSeq" id="WP_109057053.1">
    <property type="nucleotide sequence ID" value="NZ_QFFM01000012.1"/>
</dbReference>
<dbReference type="EMBL" id="QFFM01000012">
    <property type="protein sequence ID" value="PWG65584.1"/>
    <property type="molecule type" value="Genomic_DNA"/>
</dbReference>
<keyword evidence="1" id="KW-0812">Transmembrane</keyword>
<evidence type="ECO:0000313" key="2">
    <source>
        <dbReference type="EMBL" id="PWG65584.1"/>
    </source>
</evidence>
<reference evidence="2 3" key="1">
    <citation type="journal article" date="2018" name="Int. J. Syst. Evol. Microbiol.">
        <title>Bifidobacterium callitrichidarum sp. nov. from the faeces of the emperor tamarin (Saguinus imperator).</title>
        <authorList>
            <person name="Modesto M."/>
            <person name="Michelini S."/>
            <person name="Sansosti M.C."/>
            <person name="De Filippo C."/>
            <person name="Cavalieri D."/>
            <person name="Qvirist L."/>
            <person name="Andlid T."/>
            <person name="Spiezio C."/>
            <person name="Sandri C."/>
            <person name="Pascarelli S."/>
            <person name="Sgorbati B."/>
            <person name="Mattarelli P."/>
        </authorList>
    </citation>
    <scope>NUCLEOTIDE SEQUENCE [LARGE SCALE GENOMIC DNA]</scope>
    <source>
        <strain evidence="2 3">TRI 5</strain>
    </source>
</reference>
<comment type="caution">
    <text evidence="2">The sequence shown here is derived from an EMBL/GenBank/DDBJ whole genome shotgun (WGS) entry which is preliminary data.</text>
</comment>
<gene>
    <name evidence="2" type="ORF">DF196_06520</name>
</gene>
<keyword evidence="1" id="KW-0472">Membrane</keyword>
<proteinExistence type="predicted"/>
<dbReference type="AlphaFoldDB" id="A0A2U2N992"/>
<accession>A0A2U2N992</accession>
<sequence length="134" mass="15298">MNHWIDSNTITPIATALLILLMLAVFDRLMDKLTGHSILGLYYPKPDNNQQTQNLETALADAILAWIIARGPWPQGEPIRIISWHEYEYPLDSQISEPRVRVTAKTRDGQTIEEDYEGSLESFISMLTKTSARR</sequence>
<feature type="transmembrane region" description="Helical" evidence="1">
    <location>
        <begin position="12"/>
        <end position="30"/>
    </location>
</feature>
<name>A0A2U2N992_9BIFI</name>
<keyword evidence="3" id="KW-1185">Reference proteome</keyword>
<evidence type="ECO:0000313" key="3">
    <source>
        <dbReference type="Proteomes" id="UP000245876"/>
    </source>
</evidence>
<dbReference type="Proteomes" id="UP000245876">
    <property type="component" value="Unassembled WGS sequence"/>
</dbReference>
<keyword evidence="1" id="KW-1133">Transmembrane helix</keyword>
<protein>
    <submittedName>
        <fullName evidence="2">Uncharacterized protein</fullName>
    </submittedName>
</protein>